<organism evidence="9 10">
    <name type="scientific">Brucella anthropi (strain ATCC 49188 / DSM 6882 / CCUG 24695 / JCM 21032 / LMG 3331 / NBRC 15819 / NCTC 12168 / Alc 37)</name>
    <name type="common">Ochrobactrum anthropi</name>
    <dbReference type="NCBI Taxonomy" id="439375"/>
    <lineage>
        <taxon>Bacteria</taxon>
        <taxon>Pseudomonadati</taxon>
        <taxon>Pseudomonadota</taxon>
        <taxon>Alphaproteobacteria</taxon>
        <taxon>Hyphomicrobiales</taxon>
        <taxon>Brucellaceae</taxon>
        <taxon>Brucella/Ochrobactrum group</taxon>
        <taxon>Brucella</taxon>
    </lineage>
</organism>
<keyword evidence="4" id="KW-0408">Iron</keyword>
<evidence type="ECO:0000256" key="8">
    <source>
        <dbReference type="ARBA" id="ARBA00035045"/>
    </source>
</evidence>
<dbReference type="EC" id="1.13.11.93" evidence="6"/>
<dbReference type="PANTHER" id="PTHR39479:SF2">
    <property type="entry name" value="2-OXOADIPATE DIOXYGENASE_DECARBOXYLASE"/>
    <property type="match status" value="1"/>
</dbReference>
<dbReference type="Gene3D" id="3.10.180.80">
    <property type="entry name" value="Uncharacterised protein PF07063, DUF1338"/>
    <property type="match status" value="1"/>
</dbReference>
<dbReference type="EMBL" id="CP000758">
    <property type="protein sequence ID" value="ABS14177.1"/>
    <property type="molecule type" value="Genomic_DNA"/>
</dbReference>
<protein>
    <recommendedName>
        <fullName evidence="7">2-oxoadipate dioxygenase/decarboxylase</fullName>
        <ecNumber evidence="6">1.13.11.93</ecNumber>
    </recommendedName>
    <alternativeName>
        <fullName evidence="8">2-hydroxyglutarate synthase</fullName>
    </alternativeName>
</protein>
<evidence type="ECO:0000256" key="3">
    <source>
        <dbReference type="ARBA" id="ARBA00023002"/>
    </source>
</evidence>
<dbReference type="Pfam" id="PF07063">
    <property type="entry name" value="HGLS"/>
    <property type="match status" value="1"/>
</dbReference>
<keyword evidence="2" id="KW-0223">Dioxygenase</keyword>
<proteinExistence type="inferred from homology"/>
<evidence type="ECO:0000313" key="9">
    <source>
        <dbReference type="EMBL" id="ABS14177.1"/>
    </source>
</evidence>
<evidence type="ECO:0000313" key="10">
    <source>
        <dbReference type="Proteomes" id="UP000002301"/>
    </source>
</evidence>
<keyword evidence="3" id="KW-0560">Oxidoreductase</keyword>
<dbReference type="HOGENOM" id="CLU_026640_0_0_5"/>
<dbReference type="SMART" id="SM01150">
    <property type="entry name" value="DUF1338"/>
    <property type="match status" value="1"/>
</dbReference>
<dbReference type="Proteomes" id="UP000002301">
    <property type="component" value="Chromosome 1"/>
</dbReference>
<dbReference type="InterPro" id="IPR009770">
    <property type="entry name" value="HGLS"/>
</dbReference>
<dbReference type="PANTHER" id="PTHR39479">
    <property type="match status" value="1"/>
</dbReference>
<dbReference type="KEGG" id="oan:Oant_1460"/>
<evidence type="ECO:0000256" key="1">
    <source>
        <dbReference type="ARBA" id="ARBA00001954"/>
    </source>
</evidence>
<sequence length="488" mass="53920">MHVPPKQDMHHPKMPHSTEIFAMKDQKFVSPDAIRSAFSAAMSAMYKQEVPAYGTLMELVADVNAKVLADDSHLHERLTETDSLERISEERHGAIRLGTAAELSMMRRVFAVMGMFPVGYYDLSAAGVPVHSTAFRPVDDAALKHNPFRVFTSLLRLDLIADEKLRAESEEVLLKRNIFTAGAIAFVEKAEAEGGLNDDDAKAFVAEVLETFRWHDHANVSVELYHRLHDAHRLIADVVSFKGPHINHLTPRTLDIDAVQVQMPDRGINPKAVVEGPPTRKCPILLRQTSFKALEEEVSFVNADGTWTPGSHTARFGEIEQRGVALTPKGRALYDKLLNDTRAVVRPAPDGSNAAEYVKALSGTFAAFPDTWAGVREEGLGYFAYSVKDAAKLEAYKPGTDIEVLIEAGAVQSDPIIYEDFLPVSAAGIFQSNLGDDETQEFVESPNQKRFEDDLGAKVLNEFEHYARIERKSIEAVQAGLKGLEAAE</sequence>
<gene>
    <name evidence="9" type="ordered locus">Oant_1460</name>
</gene>
<accession>A6WYX3</accession>
<reference evidence="9 10" key="1">
    <citation type="journal article" date="2011" name="J. Bacteriol.">
        <title>Genome of Ochrobactrum anthropi ATCC 49188 T, a versatile opportunistic pathogen and symbiont of several eukaryotic hosts.</title>
        <authorList>
            <person name="Chain P.S."/>
            <person name="Lang D.M."/>
            <person name="Comerci D.J."/>
            <person name="Malfatti S.A."/>
            <person name="Vergez L.M."/>
            <person name="Shin M."/>
            <person name="Ugalde R.A."/>
            <person name="Garcia E."/>
            <person name="Tolmasky M.E."/>
        </authorList>
    </citation>
    <scope>NUCLEOTIDE SEQUENCE [LARGE SCALE GENOMIC DNA]</scope>
    <source>
        <strain evidence="10">ATCC 49188 / DSM 6882 / CCUG 24695 / JCM 21032 / LMG 3331 / NBRC 15819 / NCTC 12168 / Alc 37</strain>
    </source>
</reference>
<name>A6WYX3_BRUA4</name>
<keyword evidence="10" id="KW-1185">Reference proteome</keyword>
<dbReference type="CDD" id="cd16348">
    <property type="entry name" value="VOC_YdcJ_like"/>
    <property type="match status" value="1"/>
</dbReference>
<evidence type="ECO:0000256" key="5">
    <source>
        <dbReference type="ARBA" id="ARBA00035013"/>
    </source>
</evidence>
<dbReference type="GO" id="GO:0051213">
    <property type="term" value="F:dioxygenase activity"/>
    <property type="evidence" value="ECO:0007669"/>
    <property type="project" value="UniProtKB-KW"/>
</dbReference>
<dbReference type="eggNOG" id="COG5383">
    <property type="taxonomic scope" value="Bacteria"/>
</dbReference>
<comment type="similarity">
    <text evidence="5">Belongs to the 2-oxoadipate dioxygenase/decarboxylase family.</text>
</comment>
<evidence type="ECO:0000256" key="7">
    <source>
        <dbReference type="ARBA" id="ARBA00035034"/>
    </source>
</evidence>
<dbReference type="AlphaFoldDB" id="A6WYX3"/>
<dbReference type="InterPro" id="IPR047869">
    <property type="entry name" value="YdcJ_bac-like"/>
</dbReference>
<evidence type="ECO:0000256" key="2">
    <source>
        <dbReference type="ARBA" id="ARBA00022964"/>
    </source>
</evidence>
<evidence type="ECO:0000256" key="6">
    <source>
        <dbReference type="ARBA" id="ARBA00035023"/>
    </source>
</evidence>
<comment type="cofactor">
    <cofactor evidence="1">
        <name>Fe(2+)</name>
        <dbReference type="ChEBI" id="CHEBI:29033"/>
    </cofactor>
</comment>
<evidence type="ECO:0000256" key="4">
    <source>
        <dbReference type="ARBA" id="ARBA00023004"/>
    </source>
</evidence>
<dbReference type="STRING" id="439375.Oant_1460"/>